<organism evidence="1">
    <name type="scientific">marine sediment metagenome</name>
    <dbReference type="NCBI Taxonomy" id="412755"/>
    <lineage>
        <taxon>unclassified sequences</taxon>
        <taxon>metagenomes</taxon>
        <taxon>ecological metagenomes</taxon>
    </lineage>
</organism>
<name>X0SXJ5_9ZZZZ</name>
<comment type="caution">
    <text evidence="1">The sequence shown here is derived from an EMBL/GenBank/DDBJ whole genome shotgun (WGS) entry which is preliminary data.</text>
</comment>
<reference evidence="1" key="1">
    <citation type="journal article" date="2014" name="Front. Microbiol.">
        <title>High frequency of phylogenetically diverse reductive dehalogenase-homologous genes in deep subseafloor sedimentary metagenomes.</title>
        <authorList>
            <person name="Kawai M."/>
            <person name="Futagami T."/>
            <person name="Toyoda A."/>
            <person name="Takaki Y."/>
            <person name="Nishi S."/>
            <person name="Hori S."/>
            <person name="Arai W."/>
            <person name="Tsubouchi T."/>
            <person name="Morono Y."/>
            <person name="Uchiyama I."/>
            <person name="Ito T."/>
            <person name="Fujiyama A."/>
            <person name="Inagaki F."/>
            <person name="Takami H."/>
        </authorList>
    </citation>
    <scope>NUCLEOTIDE SEQUENCE</scope>
    <source>
        <strain evidence="1">Expedition CK06-06</strain>
    </source>
</reference>
<protein>
    <submittedName>
        <fullName evidence="1">Uncharacterized protein</fullName>
    </submittedName>
</protein>
<sequence length="62" mass="6929">AKQKEPEKKKKQLKVFLTLEEHAAVSVAANAKEMSIGDYMKTAVIEKAKKDSVAMIKKIQNL</sequence>
<evidence type="ECO:0000313" key="1">
    <source>
        <dbReference type="EMBL" id="GAF79861.1"/>
    </source>
</evidence>
<dbReference type="EMBL" id="BARS01000604">
    <property type="protein sequence ID" value="GAF79861.1"/>
    <property type="molecule type" value="Genomic_DNA"/>
</dbReference>
<feature type="non-terminal residue" evidence="1">
    <location>
        <position position="1"/>
    </location>
</feature>
<gene>
    <name evidence="1" type="ORF">S01H1_01404</name>
</gene>
<accession>X0SXJ5</accession>
<proteinExistence type="predicted"/>
<dbReference type="AlphaFoldDB" id="X0SXJ5"/>